<organism evidence="2">
    <name type="scientific">Sediminibacterium sp. KACHI17</name>
    <dbReference type="NCBI Taxonomy" id="1751071"/>
    <lineage>
        <taxon>Bacteria</taxon>
        <taxon>Pseudomonadati</taxon>
        <taxon>Bacteroidota</taxon>
        <taxon>Chitinophagia</taxon>
        <taxon>Chitinophagales</taxon>
        <taxon>Chitinophagaceae</taxon>
        <taxon>Sediminibacterium</taxon>
    </lineage>
</organism>
<feature type="transmembrane region" description="Helical" evidence="1">
    <location>
        <begin position="50"/>
        <end position="68"/>
    </location>
</feature>
<sequence>MDFKERQQKSYRIMRMIYDLSMAVIILGTAVLLLLAEKLKIEQLLLVDPMFRYLMGAVFLLYGGFRLYRGIKRDY</sequence>
<keyword evidence="1" id="KW-0472">Membrane</keyword>
<keyword evidence="1" id="KW-1133">Transmembrane helix</keyword>
<gene>
    <name evidence="2" type="ORF">KACHI17_13310</name>
</gene>
<evidence type="ECO:0000313" key="2">
    <source>
        <dbReference type="EMBL" id="BFG70450.1"/>
    </source>
</evidence>
<evidence type="ECO:0000256" key="1">
    <source>
        <dbReference type="SAM" id="Phobius"/>
    </source>
</evidence>
<dbReference type="EMBL" id="AP029612">
    <property type="protein sequence ID" value="BFG70450.1"/>
    <property type="molecule type" value="Genomic_DNA"/>
</dbReference>
<proteinExistence type="predicted"/>
<name>A0AAT9GIU7_9BACT</name>
<dbReference type="AlphaFoldDB" id="A0AAT9GIU7"/>
<accession>A0AAT9GIU7</accession>
<protein>
    <submittedName>
        <fullName evidence="2">Uncharacterized protein</fullName>
    </submittedName>
</protein>
<feature type="transmembrane region" description="Helical" evidence="1">
    <location>
        <begin position="16"/>
        <end position="35"/>
    </location>
</feature>
<keyword evidence="1" id="KW-0812">Transmembrane</keyword>
<reference evidence="2" key="1">
    <citation type="submission" date="2024-02" db="EMBL/GenBank/DDBJ databases">
        <title>Sediminibacterium planktonica sp. nov. and Sediminibacterium longus sp. nov., isolated from surface lake and river water.</title>
        <authorList>
            <person name="Watanabe K."/>
            <person name="Takemine S."/>
            <person name="Ishii Y."/>
            <person name="Ogata Y."/>
            <person name="Shindo C."/>
            <person name="Suda W."/>
        </authorList>
    </citation>
    <scope>NUCLEOTIDE SEQUENCE</scope>
    <source>
        <strain evidence="2">KACHI17</strain>
    </source>
</reference>